<comment type="caution">
    <text evidence="5">The sequence shown here is derived from an EMBL/GenBank/DDBJ whole genome shotgun (WGS) entry which is preliminary data.</text>
</comment>
<evidence type="ECO:0000256" key="2">
    <source>
        <dbReference type="SAM" id="SignalP"/>
    </source>
</evidence>
<evidence type="ECO:0000256" key="1">
    <source>
        <dbReference type="ARBA" id="ARBA00022729"/>
    </source>
</evidence>
<sequence length="276" mass="28601">MPRNRFRPVALLGAAVAVTALAACSTGEAAPGASEGSADVLTIATGQPAYPPYVIDDAPESGEGFESAVAYAVAEELGYDAEQVEWVRSTFDQGIAPGAKDWDLNLQQFTITEERAEAVDFSSSYYNANQAVVSIEGSPAADASSLADLRDVRLGAMTGTSSLTALNEVVDPSSDALVFNSNDDLVLALQNGQVDAIVVDLPTALFVSSVQVEGGVLIGQLDGTADESEGWGFVLEKDSPLTAEVTAAVDALRADGTLDALVQEWLTDGADAPILN</sequence>
<feature type="signal peptide" evidence="2">
    <location>
        <begin position="1"/>
        <end position="22"/>
    </location>
</feature>
<evidence type="ECO:0000313" key="5">
    <source>
        <dbReference type="EMBL" id="GMA26865.1"/>
    </source>
</evidence>
<organism evidence="5 6">
    <name type="scientific">Arenivirga flava</name>
    <dbReference type="NCBI Taxonomy" id="1930060"/>
    <lineage>
        <taxon>Bacteria</taxon>
        <taxon>Bacillati</taxon>
        <taxon>Actinomycetota</taxon>
        <taxon>Actinomycetes</taxon>
        <taxon>Micrococcales</taxon>
        <taxon>Microbacteriaceae</taxon>
        <taxon>Arenivirga</taxon>
    </lineage>
</organism>
<keyword evidence="1 2" id="KW-0732">Signal</keyword>
<dbReference type="PANTHER" id="PTHR35936:SF17">
    <property type="entry name" value="ARGININE-BINDING EXTRACELLULAR PROTEIN ARTP"/>
    <property type="match status" value="1"/>
</dbReference>
<dbReference type="PROSITE" id="PS51257">
    <property type="entry name" value="PROKAR_LIPOPROTEIN"/>
    <property type="match status" value="1"/>
</dbReference>
<feature type="domain" description="Solute-binding protein family 3/N-terminal" evidence="3">
    <location>
        <begin position="40"/>
        <end position="269"/>
    </location>
</feature>
<accession>A0AA37X9Y2</accession>
<dbReference type="SMART" id="SM00079">
    <property type="entry name" value="PBPe"/>
    <property type="match status" value="1"/>
</dbReference>
<proteinExistence type="predicted"/>
<evidence type="ECO:0000259" key="4">
    <source>
        <dbReference type="SMART" id="SM00079"/>
    </source>
</evidence>
<feature type="domain" description="Ionotropic glutamate receptor C-terminal" evidence="4">
    <location>
        <begin position="40"/>
        <end position="268"/>
    </location>
</feature>
<dbReference type="Gene3D" id="3.40.190.10">
    <property type="entry name" value="Periplasmic binding protein-like II"/>
    <property type="match status" value="2"/>
</dbReference>
<evidence type="ECO:0000259" key="3">
    <source>
        <dbReference type="SMART" id="SM00062"/>
    </source>
</evidence>
<reference evidence="5 6" key="1">
    <citation type="journal article" date="2014" name="Int. J. Syst. Evol. Microbiol.">
        <title>Complete genome sequence of Corynebacterium casei LMG S-19264T (=DSM 44701T), isolated from a smear-ripened cheese.</title>
        <authorList>
            <consortium name="US DOE Joint Genome Institute (JGI-PGF)"/>
            <person name="Walter F."/>
            <person name="Albersmeier A."/>
            <person name="Kalinowski J."/>
            <person name="Ruckert C."/>
        </authorList>
    </citation>
    <scope>NUCLEOTIDE SEQUENCE [LARGE SCALE GENOMIC DNA]</scope>
    <source>
        <strain evidence="5 6">NBRC 112289</strain>
    </source>
</reference>
<keyword evidence="6" id="KW-1185">Reference proteome</keyword>
<protein>
    <submittedName>
        <fullName evidence="5">Amino acid ABC transporter substrate-binding protein</fullName>
    </submittedName>
</protein>
<dbReference type="SUPFAM" id="SSF53850">
    <property type="entry name" value="Periplasmic binding protein-like II"/>
    <property type="match status" value="1"/>
</dbReference>
<dbReference type="CDD" id="cd13530">
    <property type="entry name" value="PBP2_peptides_like"/>
    <property type="match status" value="1"/>
</dbReference>
<gene>
    <name evidence="5" type="ORF">GCM10025874_01180</name>
</gene>
<evidence type="ECO:0000313" key="6">
    <source>
        <dbReference type="Proteomes" id="UP001157160"/>
    </source>
</evidence>
<dbReference type="InterPro" id="IPR001638">
    <property type="entry name" value="Solute-binding_3/MltF_N"/>
</dbReference>
<dbReference type="InterPro" id="IPR001320">
    <property type="entry name" value="Iontro_rcpt_C"/>
</dbReference>
<dbReference type="RefSeq" id="WP_284228983.1">
    <property type="nucleotide sequence ID" value="NZ_BSUL01000001.1"/>
</dbReference>
<dbReference type="Proteomes" id="UP001157160">
    <property type="component" value="Unassembled WGS sequence"/>
</dbReference>
<dbReference type="Pfam" id="PF00497">
    <property type="entry name" value="SBP_bac_3"/>
    <property type="match status" value="1"/>
</dbReference>
<dbReference type="AlphaFoldDB" id="A0AA37X9Y2"/>
<dbReference type="EMBL" id="BSUL01000001">
    <property type="protein sequence ID" value="GMA26865.1"/>
    <property type="molecule type" value="Genomic_DNA"/>
</dbReference>
<dbReference type="GO" id="GO:0016020">
    <property type="term" value="C:membrane"/>
    <property type="evidence" value="ECO:0007669"/>
    <property type="project" value="InterPro"/>
</dbReference>
<dbReference type="SMART" id="SM00062">
    <property type="entry name" value="PBPb"/>
    <property type="match status" value="1"/>
</dbReference>
<name>A0AA37X9Y2_9MICO</name>
<feature type="chain" id="PRO_5041282057" evidence="2">
    <location>
        <begin position="23"/>
        <end position="276"/>
    </location>
</feature>
<dbReference type="PANTHER" id="PTHR35936">
    <property type="entry name" value="MEMBRANE-BOUND LYTIC MUREIN TRANSGLYCOSYLASE F"/>
    <property type="match status" value="1"/>
</dbReference>
<dbReference type="GO" id="GO:0015276">
    <property type="term" value="F:ligand-gated monoatomic ion channel activity"/>
    <property type="evidence" value="ECO:0007669"/>
    <property type="project" value="InterPro"/>
</dbReference>